<evidence type="ECO:0000313" key="2">
    <source>
        <dbReference type="EMBL" id="NIJ08352.1"/>
    </source>
</evidence>
<name>A0ABX0TVE1_9SPHN</name>
<reference evidence="2 3" key="1">
    <citation type="submission" date="2020-03" db="EMBL/GenBank/DDBJ databases">
        <title>Genomic Encyclopedia of Type Strains, Phase III (KMG-III): the genomes of soil and plant-associated and newly described type strains.</title>
        <authorList>
            <person name="Whitman W."/>
        </authorList>
    </citation>
    <scope>NUCLEOTIDE SEQUENCE [LARGE SCALE GENOMIC DNA]</scope>
    <source>
        <strain evidence="2 3">CECT 8804</strain>
    </source>
</reference>
<dbReference type="RefSeq" id="WP_167073187.1">
    <property type="nucleotide sequence ID" value="NZ_JAAOZC010000004.1"/>
</dbReference>
<dbReference type="EMBL" id="JAAOZC010000004">
    <property type="protein sequence ID" value="NIJ08352.1"/>
    <property type="molecule type" value="Genomic_DNA"/>
</dbReference>
<organism evidence="2 3">
    <name type="scientific">Sphingomonas vulcanisoli</name>
    <dbReference type="NCBI Taxonomy" id="1658060"/>
    <lineage>
        <taxon>Bacteria</taxon>
        <taxon>Pseudomonadati</taxon>
        <taxon>Pseudomonadota</taxon>
        <taxon>Alphaproteobacteria</taxon>
        <taxon>Sphingomonadales</taxon>
        <taxon>Sphingomonadaceae</taxon>
        <taxon>Sphingomonas</taxon>
    </lineage>
</organism>
<sequence>MASLAIDRPTPYRAPSKMIVGGAILVGSMLLIAVVRRLNSGVPIAGVSPWLAVHLATVIPALPLGAYVMIRRKGDRLHRMLGRTWVILMIVTALASFGVRSSGHLSWIHILSLVVLVSVPRGVVMAMRGQVSKHRRVMTNVYIGLIVAGLFVFLPGRLLGSWLFG</sequence>
<feature type="transmembrane region" description="Helical" evidence="1">
    <location>
        <begin position="18"/>
        <end position="38"/>
    </location>
</feature>
<proteinExistence type="predicted"/>
<dbReference type="Proteomes" id="UP000727456">
    <property type="component" value="Unassembled WGS sequence"/>
</dbReference>
<accession>A0ABX0TVE1</accession>
<keyword evidence="1" id="KW-0472">Membrane</keyword>
<gene>
    <name evidence="2" type="ORF">FHS31_001969</name>
</gene>
<keyword evidence="1" id="KW-0812">Transmembrane</keyword>
<evidence type="ECO:0000256" key="1">
    <source>
        <dbReference type="SAM" id="Phobius"/>
    </source>
</evidence>
<feature type="transmembrane region" description="Helical" evidence="1">
    <location>
        <begin position="50"/>
        <end position="70"/>
    </location>
</feature>
<comment type="caution">
    <text evidence="2">The sequence shown here is derived from an EMBL/GenBank/DDBJ whole genome shotgun (WGS) entry which is preliminary data.</text>
</comment>
<keyword evidence="1" id="KW-1133">Transmembrane helix</keyword>
<keyword evidence="3" id="KW-1185">Reference proteome</keyword>
<dbReference type="InterPro" id="IPR018750">
    <property type="entry name" value="DUF2306_membrane"/>
</dbReference>
<feature type="transmembrane region" description="Helical" evidence="1">
    <location>
        <begin position="139"/>
        <end position="164"/>
    </location>
</feature>
<protein>
    <submittedName>
        <fullName evidence="2">Membrane protein</fullName>
    </submittedName>
</protein>
<feature type="transmembrane region" description="Helical" evidence="1">
    <location>
        <begin position="82"/>
        <end position="99"/>
    </location>
</feature>
<feature type="transmembrane region" description="Helical" evidence="1">
    <location>
        <begin position="105"/>
        <end position="127"/>
    </location>
</feature>
<dbReference type="Pfam" id="PF10067">
    <property type="entry name" value="DUF2306"/>
    <property type="match status" value="1"/>
</dbReference>
<evidence type="ECO:0000313" key="3">
    <source>
        <dbReference type="Proteomes" id="UP000727456"/>
    </source>
</evidence>